<protein>
    <submittedName>
        <fullName evidence="3">Peptidyl-prolyl cis-trans isomerase, EpsD family</fullName>
    </submittedName>
</protein>
<reference evidence="3" key="1">
    <citation type="submission" date="2009-08" db="EMBL/GenBank/DDBJ databases">
        <authorList>
            <consortium name="US DOE Joint Genome Institute"/>
            <person name="Lucas S."/>
            <person name="Copeland A."/>
            <person name="Lapidus A."/>
            <person name="Glavina del Rio T."/>
            <person name="Dalin E."/>
            <person name="Tice H."/>
            <person name="Bruce D."/>
            <person name="Barry K."/>
            <person name="Pitluck S."/>
            <person name="Lowry S."/>
            <person name="Larimer F."/>
            <person name="Land M."/>
            <person name="Hauser L."/>
            <person name="Kyrpides N."/>
            <person name="Ivanova N."/>
            <person name="McMahon K.D."/>
            <person name="Hugenholtz P."/>
        </authorList>
    </citation>
    <scope>NUCLEOTIDE SEQUENCE</scope>
    <source>
        <strain evidence="3">UW-1</strain>
    </source>
</reference>
<reference evidence="3" key="2">
    <citation type="submission" date="2009-09" db="EMBL/GenBank/DDBJ databases">
        <title>Complete sequence of chromosome of Candidatus Accumulibacter phosphatis clade IIA str. UW-1.</title>
        <authorList>
            <consortium name="US DOE Joint Genome Institute"/>
            <person name="Martin H.G."/>
            <person name="Ivanova N."/>
            <person name="Kunin V."/>
            <person name="Warnecke F."/>
            <person name="Barry K."/>
            <person name="He S."/>
            <person name="Salamov A."/>
            <person name="Szeto E."/>
            <person name="Dalin E."/>
            <person name="Pangilinan J.L."/>
            <person name="Lapidus A."/>
            <person name="Lowry S."/>
            <person name="Kyrpides N.C."/>
            <person name="McMahon K.D."/>
            <person name="Hugenholtz P."/>
        </authorList>
    </citation>
    <scope>NUCLEOTIDE SEQUENCE [LARGE SCALE GENOMIC DNA]</scope>
    <source>
        <strain evidence="3">UW-1</strain>
    </source>
</reference>
<evidence type="ECO:0000313" key="3">
    <source>
        <dbReference type="EMBL" id="ACV34172.1"/>
    </source>
</evidence>
<dbReference type="SUPFAM" id="SSF109998">
    <property type="entry name" value="Triger factor/SurA peptide-binding domain-like"/>
    <property type="match status" value="1"/>
</dbReference>
<feature type="compositionally biased region" description="Basic and acidic residues" evidence="1">
    <location>
        <begin position="311"/>
        <end position="320"/>
    </location>
</feature>
<dbReference type="eggNOG" id="COG0760">
    <property type="taxonomic scope" value="Bacteria"/>
</dbReference>
<dbReference type="EMBL" id="CP001715">
    <property type="protein sequence ID" value="ACV34172.1"/>
    <property type="molecule type" value="Genomic_DNA"/>
</dbReference>
<feature type="domain" description="PpiC" evidence="2">
    <location>
        <begin position="126"/>
        <end position="240"/>
    </location>
</feature>
<dbReference type="Pfam" id="PF13624">
    <property type="entry name" value="SurA_N_3"/>
    <property type="match status" value="1"/>
</dbReference>
<dbReference type="AlphaFoldDB" id="C7RNN6"/>
<feature type="region of interest" description="Disordered" evidence="1">
    <location>
        <begin position="283"/>
        <end position="320"/>
    </location>
</feature>
<sequence precursor="true">MFCIDPRMPFAATATIVMVLALTACSGKDDKTKSATQVAAKVNGGEISVHQINDVLARAGNVPADQARQASGKVLEGLIGQELLLQEAMEKKLDRTAPVVQAIEAAKREILARAYVDSVTAQAGKPDAAEVHGYYASNPLLFSARRIYNINELGVAIAADKMPALQERVDRAKSLNDVAAWLKEQNIPFNAGSGAKGAEQLPLNLLPIVAEMRDGQIRLVTMPGGAAVLQLIASRDQPVDEQTARPAIEQFLANKKKSELAETEMKRLRAAAKIEYLGEFAASPGAPATSAQPATQPDAAPVASKDASAAHMEKGVRGLK</sequence>
<dbReference type="PROSITE" id="PS51257">
    <property type="entry name" value="PROKAR_LIPOPROTEIN"/>
    <property type="match status" value="1"/>
</dbReference>
<dbReference type="InterPro" id="IPR000297">
    <property type="entry name" value="PPIase_PpiC"/>
</dbReference>
<dbReference type="GO" id="GO:0003755">
    <property type="term" value="F:peptidyl-prolyl cis-trans isomerase activity"/>
    <property type="evidence" value="ECO:0007669"/>
    <property type="project" value="InterPro"/>
</dbReference>
<gene>
    <name evidence="3" type="ordered locus">CAP2UW1_0828</name>
</gene>
<dbReference type="STRING" id="522306.CAP2UW1_0828"/>
<keyword evidence="3" id="KW-0413">Isomerase</keyword>
<evidence type="ECO:0000259" key="2">
    <source>
        <dbReference type="Pfam" id="PF13145"/>
    </source>
</evidence>
<dbReference type="InterPro" id="IPR027304">
    <property type="entry name" value="Trigger_fact/SurA_dom_sf"/>
</dbReference>
<name>C7RNN6_ACCRE</name>
<proteinExistence type="predicted"/>
<evidence type="ECO:0000256" key="1">
    <source>
        <dbReference type="SAM" id="MobiDB-lite"/>
    </source>
</evidence>
<dbReference type="Gene3D" id="1.10.8.1040">
    <property type="match status" value="1"/>
</dbReference>
<dbReference type="InterPro" id="IPR014274">
    <property type="entry name" value="PPIase_EpsD"/>
</dbReference>
<dbReference type="NCBIfam" id="TIGR02925">
    <property type="entry name" value="cis_trans_EpsD"/>
    <property type="match status" value="1"/>
</dbReference>
<accession>C7RNN6</accession>
<feature type="compositionally biased region" description="Low complexity" evidence="1">
    <location>
        <begin position="283"/>
        <end position="310"/>
    </location>
</feature>
<dbReference type="KEGG" id="app:CAP2UW1_0828"/>
<dbReference type="Pfam" id="PF13145">
    <property type="entry name" value="Rotamase_2"/>
    <property type="match status" value="1"/>
</dbReference>
<organism evidence="3">
    <name type="scientific">Accumulibacter regalis</name>
    <dbReference type="NCBI Taxonomy" id="522306"/>
    <lineage>
        <taxon>Bacteria</taxon>
        <taxon>Pseudomonadati</taxon>
        <taxon>Pseudomonadota</taxon>
        <taxon>Betaproteobacteria</taxon>
        <taxon>Candidatus Accumulibacter</taxon>
    </lineage>
</organism>
<dbReference type="HOGENOM" id="CLU_065133_0_0_4"/>